<dbReference type="SMART" id="SM00388">
    <property type="entry name" value="HisKA"/>
    <property type="match status" value="1"/>
</dbReference>
<dbReference type="PANTHER" id="PTHR43065:SF42">
    <property type="entry name" value="TWO-COMPONENT SENSOR PPRA"/>
    <property type="match status" value="1"/>
</dbReference>
<dbReference type="InterPro" id="IPR004358">
    <property type="entry name" value="Sig_transdc_His_kin-like_C"/>
</dbReference>
<feature type="domain" description="Histidine kinase" evidence="5">
    <location>
        <begin position="394"/>
        <end position="614"/>
    </location>
</feature>
<gene>
    <name evidence="6" type="ORF">TUM4630_30170</name>
</gene>
<dbReference type="Pfam" id="PF00512">
    <property type="entry name" value="HisKA"/>
    <property type="match status" value="1"/>
</dbReference>
<evidence type="ECO:0000313" key="7">
    <source>
        <dbReference type="Proteomes" id="UP000761574"/>
    </source>
</evidence>
<protein>
    <recommendedName>
        <fullName evidence="2">histidine kinase</fullName>
        <ecNumber evidence="2">2.7.13.3</ecNumber>
    </recommendedName>
</protein>
<dbReference type="InterPro" id="IPR003594">
    <property type="entry name" value="HATPase_dom"/>
</dbReference>
<keyword evidence="7" id="KW-1185">Reference proteome</keyword>
<keyword evidence="4" id="KW-0732">Signal</keyword>
<dbReference type="InterPro" id="IPR036890">
    <property type="entry name" value="HATPase_C_sf"/>
</dbReference>
<reference evidence="6 7" key="1">
    <citation type="submission" date="2021-05" db="EMBL/GenBank/DDBJ databases">
        <title>Molecular characterization for Shewanella algae harboring chromosomal blaOXA-55-like strains isolated from clinical and environment sample.</title>
        <authorList>
            <person name="Ohama Y."/>
            <person name="Aoki K."/>
            <person name="Harada S."/>
            <person name="Moriya K."/>
            <person name="Ishii Y."/>
            <person name="Tateda K."/>
        </authorList>
    </citation>
    <scope>NUCLEOTIDE SEQUENCE [LARGE SCALE GENOMIC DNA]</scope>
    <source>
        <strain evidence="6 7">LMG 23746</strain>
    </source>
</reference>
<sequence length="618" mass="68772">MFKSIILLLLMVPMGRGYGANDITLTVTQAAQGGVVNDRKVTRTRPLTVGALAFSAPEVVYQRWAPTLARVSKETGLPLTLVPLTPDQLVARVANNELDFIIGNALITVAFKKDYGVSHLLTLVPHTRATPEHAIGSALIAKKDFNINSLNDLKQLRVISTDPNAFGGFQIIAAEMVEQGIAPLSDLKQLDFVGFPQDKLLNYIIEDRADVAILPSCVLESAINRATISANKLHVLLPQLHSNFQCQVSSKLYPSYAFSKLGHTDHRIATQVVRALLAIEAGDNEAISGRYQYWSAPVQDNHVFALLEHLDRWPFVTNWQRLVADLTPWAMLTGLVLLLGYLHHLRVKRLVVKRTQALSDEMAQHKNTQKALFEQQKQFYKAQRVLLTGEMASGIAHELNQPLAGIRYLTQGCIYRLGDGHDELKSALTKTIQQVDRAQSTIKRFRQFCHQPSVLQDCDLQELIQDTLNLMQPDFNRMKLQPQLRLMSLSVCIDVSLMQQVLVNLLRNALDAMETIDRPQLAVLICQTEQAAHIAITDNGTGLSEASLQRLFFPFETSKVHGLGLGMVVCKRIIEEHGGKIRAMNNRELNSSDAPWATPHPRGVTILVTLPLKANTDV</sequence>
<dbReference type="Pfam" id="PF12974">
    <property type="entry name" value="Phosphonate-bd"/>
    <property type="match status" value="1"/>
</dbReference>
<dbReference type="Pfam" id="PF02518">
    <property type="entry name" value="HATPase_c"/>
    <property type="match status" value="1"/>
</dbReference>
<accession>A0ABQ4PNK5</accession>
<evidence type="ECO:0000256" key="4">
    <source>
        <dbReference type="SAM" id="SignalP"/>
    </source>
</evidence>
<dbReference type="SUPFAM" id="SSF53850">
    <property type="entry name" value="Periplasmic binding protein-like II"/>
    <property type="match status" value="1"/>
</dbReference>
<comment type="catalytic activity">
    <reaction evidence="1">
        <text>ATP + protein L-histidine = ADP + protein N-phospho-L-histidine.</text>
        <dbReference type="EC" id="2.7.13.3"/>
    </reaction>
</comment>
<proteinExistence type="predicted"/>
<dbReference type="Gene3D" id="3.40.190.10">
    <property type="entry name" value="Periplasmic binding protein-like II"/>
    <property type="match status" value="2"/>
</dbReference>
<dbReference type="Gene3D" id="1.10.287.130">
    <property type="match status" value="1"/>
</dbReference>
<dbReference type="InterPro" id="IPR036097">
    <property type="entry name" value="HisK_dim/P_sf"/>
</dbReference>
<evidence type="ECO:0000259" key="5">
    <source>
        <dbReference type="PROSITE" id="PS50109"/>
    </source>
</evidence>
<evidence type="ECO:0000256" key="1">
    <source>
        <dbReference type="ARBA" id="ARBA00000085"/>
    </source>
</evidence>
<keyword evidence="3" id="KW-0597">Phosphoprotein</keyword>
<dbReference type="Proteomes" id="UP000761574">
    <property type="component" value="Unassembled WGS sequence"/>
</dbReference>
<dbReference type="PROSITE" id="PS50109">
    <property type="entry name" value="HIS_KIN"/>
    <property type="match status" value="1"/>
</dbReference>
<dbReference type="InterPro" id="IPR003661">
    <property type="entry name" value="HisK_dim/P_dom"/>
</dbReference>
<dbReference type="GO" id="GO:0016301">
    <property type="term" value="F:kinase activity"/>
    <property type="evidence" value="ECO:0007669"/>
    <property type="project" value="UniProtKB-KW"/>
</dbReference>
<evidence type="ECO:0000256" key="2">
    <source>
        <dbReference type="ARBA" id="ARBA00012438"/>
    </source>
</evidence>
<dbReference type="SMART" id="SM00387">
    <property type="entry name" value="HATPase_c"/>
    <property type="match status" value="1"/>
</dbReference>
<keyword evidence="6" id="KW-0418">Kinase</keyword>
<dbReference type="EC" id="2.7.13.3" evidence="2"/>
<dbReference type="InterPro" id="IPR005467">
    <property type="entry name" value="His_kinase_dom"/>
</dbReference>
<dbReference type="SUPFAM" id="SSF55874">
    <property type="entry name" value="ATPase domain of HSP90 chaperone/DNA topoisomerase II/histidine kinase"/>
    <property type="match status" value="1"/>
</dbReference>
<keyword evidence="6" id="KW-0808">Transferase</keyword>
<dbReference type="Gene3D" id="3.30.565.10">
    <property type="entry name" value="Histidine kinase-like ATPase, C-terminal domain"/>
    <property type="match status" value="1"/>
</dbReference>
<dbReference type="RefSeq" id="WP_249038131.1">
    <property type="nucleotide sequence ID" value="NZ_BPFB01000044.1"/>
</dbReference>
<dbReference type="SUPFAM" id="SSF47384">
    <property type="entry name" value="Homodimeric domain of signal transducing histidine kinase"/>
    <property type="match status" value="1"/>
</dbReference>
<dbReference type="PRINTS" id="PR00344">
    <property type="entry name" value="BCTRLSENSOR"/>
</dbReference>
<feature type="chain" id="PRO_5046141516" description="histidine kinase" evidence="4">
    <location>
        <begin position="20"/>
        <end position="618"/>
    </location>
</feature>
<evidence type="ECO:0000256" key="3">
    <source>
        <dbReference type="ARBA" id="ARBA00022553"/>
    </source>
</evidence>
<dbReference type="PANTHER" id="PTHR43065">
    <property type="entry name" value="SENSOR HISTIDINE KINASE"/>
    <property type="match status" value="1"/>
</dbReference>
<dbReference type="CDD" id="cd00082">
    <property type="entry name" value="HisKA"/>
    <property type="match status" value="1"/>
</dbReference>
<comment type="caution">
    <text evidence="6">The sequence shown here is derived from an EMBL/GenBank/DDBJ whole genome shotgun (WGS) entry which is preliminary data.</text>
</comment>
<dbReference type="EMBL" id="BPFB01000044">
    <property type="protein sequence ID" value="GIU50070.1"/>
    <property type="molecule type" value="Genomic_DNA"/>
</dbReference>
<feature type="signal peptide" evidence="4">
    <location>
        <begin position="1"/>
        <end position="19"/>
    </location>
</feature>
<organism evidence="6 7">
    <name type="scientific">Shewanella algidipiscicola</name>
    <dbReference type="NCBI Taxonomy" id="614070"/>
    <lineage>
        <taxon>Bacteria</taxon>
        <taxon>Pseudomonadati</taxon>
        <taxon>Pseudomonadota</taxon>
        <taxon>Gammaproteobacteria</taxon>
        <taxon>Alteromonadales</taxon>
        <taxon>Shewanellaceae</taxon>
        <taxon>Shewanella</taxon>
    </lineage>
</organism>
<evidence type="ECO:0000313" key="6">
    <source>
        <dbReference type="EMBL" id="GIU50070.1"/>
    </source>
</evidence>
<name>A0ABQ4PNK5_9GAMM</name>